<evidence type="ECO:0008006" key="4">
    <source>
        <dbReference type="Google" id="ProtNLM"/>
    </source>
</evidence>
<proteinExistence type="predicted"/>
<protein>
    <recommendedName>
        <fullName evidence="4">Lipoprotein</fullName>
    </recommendedName>
</protein>
<evidence type="ECO:0000256" key="1">
    <source>
        <dbReference type="SAM" id="SignalP"/>
    </source>
</evidence>
<accession>A0A3M7TJT4</accession>
<organism evidence="2 3">
    <name type="scientific">Chryseobacterium nematophagum</name>
    <dbReference type="NCBI Taxonomy" id="2305228"/>
    <lineage>
        <taxon>Bacteria</taxon>
        <taxon>Pseudomonadati</taxon>
        <taxon>Bacteroidota</taxon>
        <taxon>Flavobacteriia</taxon>
        <taxon>Flavobacteriales</taxon>
        <taxon>Weeksellaceae</taxon>
        <taxon>Chryseobacterium group</taxon>
        <taxon>Chryseobacterium</taxon>
    </lineage>
</organism>
<name>A0A3M7TJT4_9FLAO</name>
<dbReference type="RefSeq" id="WP_122636514.1">
    <property type="nucleotide sequence ID" value="NZ_QWIU01000002.1"/>
</dbReference>
<dbReference type="Proteomes" id="UP000278775">
    <property type="component" value="Unassembled WGS sequence"/>
</dbReference>
<gene>
    <name evidence="2" type="ORF">D1631_11160</name>
</gene>
<comment type="caution">
    <text evidence="2">The sequence shown here is derived from an EMBL/GenBank/DDBJ whole genome shotgun (WGS) entry which is preliminary data.</text>
</comment>
<feature type="signal peptide" evidence="1">
    <location>
        <begin position="1"/>
        <end position="25"/>
    </location>
</feature>
<dbReference type="PROSITE" id="PS51257">
    <property type="entry name" value="PROKAR_LIPOPROTEIN"/>
    <property type="match status" value="1"/>
</dbReference>
<dbReference type="OrthoDB" id="706486at2"/>
<evidence type="ECO:0000313" key="3">
    <source>
        <dbReference type="Proteomes" id="UP000278775"/>
    </source>
</evidence>
<feature type="chain" id="PRO_5017933368" description="Lipoprotein" evidence="1">
    <location>
        <begin position="26"/>
        <end position="193"/>
    </location>
</feature>
<keyword evidence="1" id="KW-0732">Signal</keyword>
<dbReference type="AlphaFoldDB" id="A0A3M7TJT4"/>
<reference evidence="2 3" key="1">
    <citation type="submission" date="2018-08" db="EMBL/GenBank/DDBJ databases">
        <title>Chryseobacterium nematophagum: a novel matrix digesting pathogen of nematodes.</title>
        <authorList>
            <person name="Page A."/>
            <person name="Roberts M."/>
            <person name="Felix M.-A."/>
            <person name="Weir W."/>
        </authorList>
    </citation>
    <scope>NUCLEOTIDE SEQUENCE [LARGE SCALE GENOMIC DNA]</scope>
    <source>
        <strain evidence="2 3">JUb129</strain>
    </source>
</reference>
<sequence length="193" mass="22538">MKKKVFISSVAFLLLFSCAKSEAVADDIVENAESKISSSRYSKGQNMIDAIYYELIKNDENLKNLDKRILLLQRESHEVEDIYEDIQKKSSEYYADAENVAKSVNDSVLKKELLKLLKNSSNKNFLKEKKFRELTKQINDNRRTIYCHYSAFKIKKTLPEIEKYQNSHPLKTDSLENFVTKQNKLLSKLKNLK</sequence>
<dbReference type="EMBL" id="QWIU01000002">
    <property type="protein sequence ID" value="RNA62450.1"/>
    <property type="molecule type" value="Genomic_DNA"/>
</dbReference>
<evidence type="ECO:0000313" key="2">
    <source>
        <dbReference type="EMBL" id="RNA62450.1"/>
    </source>
</evidence>